<dbReference type="KEGG" id="mprt:ET475_15110"/>
<name>A0A4P6EIS7_9MICO</name>
<sequence length="319" mass="32551">MRKIPAALALLSLTAVALVGCASGDGPAASCSRTTDTGSSTMDLISVTGSATSAPKVEVNTPLHATTTQFSDVIRGDGEVPITSDAQMIVLDVALVSASTGKTLVTTPYDGDESRVYPVSQWVQSFPGFDDALHCATAGTRVAVAIAPGGVPEASLSSLGMSAGDSLVAVLDVRKVFLAAADGSPVYNDGFGMPAVVRAPDGRPGVIVPDSVAPKTFKAQVLKRGDGAKVSADHPVLLHYTIVNWTDKSVVETTWDSQAEFVTLSTKSKGFQKAVEGQRVGSQVLAVIPPADGVSGATDTQIAVIDILGVGPDAATTTQ</sequence>
<dbReference type="RefSeq" id="WP_129392118.1">
    <property type="nucleotide sequence ID" value="NZ_CP035494.1"/>
</dbReference>
<dbReference type="EMBL" id="CP035494">
    <property type="protein sequence ID" value="QAY61179.1"/>
    <property type="molecule type" value="Genomic_DNA"/>
</dbReference>
<feature type="chain" id="PRO_5039531009" description="Peptidylprolyl isomerase" evidence="1">
    <location>
        <begin position="18"/>
        <end position="319"/>
    </location>
</feature>
<evidence type="ECO:0000313" key="3">
    <source>
        <dbReference type="Proteomes" id="UP000293995"/>
    </source>
</evidence>
<dbReference type="Proteomes" id="UP000293995">
    <property type="component" value="Chromosome"/>
</dbReference>
<proteinExistence type="predicted"/>
<accession>A0A4P6EIS7</accession>
<gene>
    <name evidence="2" type="ORF">ET475_15110</name>
</gene>
<dbReference type="InterPro" id="IPR046357">
    <property type="entry name" value="PPIase_dom_sf"/>
</dbReference>
<organism evidence="2 3">
    <name type="scientific">Microbacterium protaetiae</name>
    <dbReference type="NCBI Taxonomy" id="2509458"/>
    <lineage>
        <taxon>Bacteria</taxon>
        <taxon>Bacillati</taxon>
        <taxon>Actinomycetota</taxon>
        <taxon>Actinomycetes</taxon>
        <taxon>Micrococcales</taxon>
        <taxon>Microbacteriaceae</taxon>
        <taxon>Microbacterium</taxon>
    </lineage>
</organism>
<dbReference type="Gene3D" id="3.10.50.40">
    <property type="match status" value="1"/>
</dbReference>
<dbReference type="PROSITE" id="PS51257">
    <property type="entry name" value="PROKAR_LIPOPROTEIN"/>
    <property type="match status" value="1"/>
</dbReference>
<dbReference type="OrthoDB" id="25996at2"/>
<keyword evidence="3" id="KW-1185">Reference proteome</keyword>
<protein>
    <recommendedName>
        <fullName evidence="4">Peptidylprolyl isomerase</fullName>
    </recommendedName>
</protein>
<keyword evidence="1" id="KW-0732">Signal</keyword>
<feature type="signal peptide" evidence="1">
    <location>
        <begin position="1"/>
        <end position="17"/>
    </location>
</feature>
<evidence type="ECO:0000313" key="2">
    <source>
        <dbReference type="EMBL" id="QAY61179.1"/>
    </source>
</evidence>
<reference evidence="2 3" key="1">
    <citation type="submission" date="2019-01" db="EMBL/GenBank/DDBJ databases">
        <title>Genome sequencing of strain DFW100M-13.</title>
        <authorList>
            <person name="Heo J."/>
            <person name="Kim S.-J."/>
            <person name="Kim J.-S."/>
            <person name="Hong S.-B."/>
            <person name="Kwon S.-W."/>
        </authorList>
    </citation>
    <scope>NUCLEOTIDE SEQUENCE [LARGE SCALE GENOMIC DNA]</scope>
    <source>
        <strain evidence="2 3">DFW100M-13</strain>
    </source>
</reference>
<evidence type="ECO:0008006" key="4">
    <source>
        <dbReference type="Google" id="ProtNLM"/>
    </source>
</evidence>
<dbReference type="SUPFAM" id="SSF54534">
    <property type="entry name" value="FKBP-like"/>
    <property type="match status" value="1"/>
</dbReference>
<dbReference type="AlphaFoldDB" id="A0A4P6EIS7"/>
<dbReference type="GO" id="GO:0003755">
    <property type="term" value="F:peptidyl-prolyl cis-trans isomerase activity"/>
    <property type="evidence" value="ECO:0007669"/>
    <property type="project" value="InterPro"/>
</dbReference>
<evidence type="ECO:0000256" key="1">
    <source>
        <dbReference type="SAM" id="SignalP"/>
    </source>
</evidence>